<evidence type="ECO:0000313" key="5">
    <source>
        <dbReference type="EMBL" id="GHC74435.1"/>
    </source>
</evidence>
<dbReference type="PANTHER" id="PTHR42796">
    <property type="entry name" value="FUMARYLACETOACETATE HYDROLASE DOMAIN-CONTAINING PROTEIN 2A-RELATED"/>
    <property type="match status" value="1"/>
</dbReference>
<comment type="caution">
    <text evidence="5">The sequence shown here is derived from an EMBL/GenBank/DDBJ whole genome shotgun (WGS) entry which is preliminary data.</text>
</comment>
<dbReference type="Pfam" id="PF01557">
    <property type="entry name" value="FAA_hydrolase"/>
    <property type="match status" value="1"/>
</dbReference>
<keyword evidence="3" id="KW-0479">Metal-binding</keyword>
<evidence type="ECO:0000256" key="3">
    <source>
        <dbReference type="ARBA" id="ARBA00022723"/>
    </source>
</evidence>
<dbReference type="InterPro" id="IPR051121">
    <property type="entry name" value="FAH"/>
</dbReference>
<keyword evidence="6" id="KW-1185">Reference proteome</keyword>
<protein>
    <recommendedName>
        <fullName evidence="4">Fumarylacetoacetase-like C-terminal domain-containing protein</fullName>
    </recommendedName>
</protein>
<name>A0ABQ3FX80_9BURK</name>
<dbReference type="InterPro" id="IPR036663">
    <property type="entry name" value="Fumarylacetoacetase_C_sf"/>
</dbReference>
<dbReference type="RefSeq" id="WP_189686018.1">
    <property type="nucleotide sequence ID" value="NZ_BMYK01000003.1"/>
</dbReference>
<comment type="similarity">
    <text evidence="2">Belongs to the FAH family.</text>
</comment>
<sequence>MRFVSFAGPQGRATPGVVVGTDVADLSHPDCRAWMGDSPPSLLAMVEQGLGEWTDRLRGARFGAAVLRPLEGLKLLAPLRPGKIIGAAFNFSDALAERNMPAPPEPVTFVRSGATVVGPGAPVLVPPDVGDVGYEAELAVVIGRRALRVPRAHAMAHVAAYTLHNDVSGSALVKADGGNFVRGKNLPASAPLGPWLLTPDEVPDPYRVGIRLDIDGRRLQDGSTATMLHGIAALIAFISDRMPLDPGDVIATGTPAGVAATHTPAAWLRPGQTVTVALAGLGELSNPVMAGPPFLESR</sequence>
<evidence type="ECO:0000256" key="1">
    <source>
        <dbReference type="ARBA" id="ARBA00001946"/>
    </source>
</evidence>
<evidence type="ECO:0000259" key="4">
    <source>
        <dbReference type="Pfam" id="PF01557"/>
    </source>
</evidence>
<dbReference type="EMBL" id="BMYK01000003">
    <property type="protein sequence ID" value="GHC74435.1"/>
    <property type="molecule type" value="Genomic_DNA"/>
</dbReference>
<dbReference type="SUPFAM" id="SSF56529">
    <property type="entry name" value="FAH"/>
    <property type="match status" value="1"/>
</dbReference>
<comment type="cofactor">
    <cofactor evidence="1">
        <name>Mg(2+)</name>
        <dbReference type="ChEBI" id="CHEBI:18420"/>
    </cofactor>
</comment>
<dbReference type="PANTHER" id="PTHR42796:SF4">
    <property type="entry name" value="FUMARYLACETOACETATE HYDROLASE DOMAIN-CONTAINING PROTEIN 2A"/>
    <property type="match status" value="1"/>
</dbReference>
<organism evidence="5 6">
    <name type="scientific">Pseudorhodoferax aquiterrae</name>
    <dbReference type="NCBI Taxonomy" id="747304"/>
    <lineage>
        <taxon>Bacteria</taxon>
        <taxon>Pseudomonadati</taxon>
        <taxon>Pseudomonadota</taxon>
        <taxon>Betaproteobacteria</taxon>
        <taxon>Burkholderiales</taxon>
        <taxon>Comamonadaceae</taxon>
    </lineage>
</organism>
<dbReference type="InterPro" id="IPR011234">
    <property type="entry name" value="Fumarylacetoacetase-like_C"/>
</dbReference>
<gene>
    <name evidence="5" type="ORF">GCM10007320_11600</name>
</gene>
<evidence type="ECO:0000256" key="2">
    <source>
        <dbReference type="ARBA" id="ARBA00010211"/>
    </source>
</evidence>
<dbReference type="Proteomes" id="UP000626210">
    <property type="component" value="Unassembled WGS sequence"/>
</dbReference>
<feature type="domain" description="Fumarylacetoacetase-like C-terminal" evidence="4">
    <location>
        <begin position="83"/>
        <end position="288"/>
    </location>
</feature>
<evidence type="ECO:0000313" key="6">
    <source>
        <dbReference type="Proteomes" id="UP000626210"/>
    </source>
</evidence>
<dbReference type="Gene3D" id="3.90.850.10">
    <property type="entry name" value="Fumarylacetoacetase-like, C-terminal domain"/>
    <property type="match status" value="1"/>
</dbReference>
<reference evidence="6" key="1">
    <citation type="journal article" date="2019" name="Int. J. Syst. Evol. Microbiol.">
        <title>The Global Catalogue of Microorganisms (GCM) 10K type strain sequencing project: providing services to taxonomists for standard genome sequencing and annotation.</title>
        <authorList>
            <consortium name="The Broad Institute Genomics Platform"/>
            <consortium name="The Broad Institute Genome Sequencing Center for Infectious Disease"/>
            <person name="Wu L."/>
            <person name="Ma J."/>
        </authorList>
    </citation>
    <scope>NUCLEOTIDE SEQUENCE [LARGE SCALE GENOMIC DNA]</scope>
    <source>
        <strain evidence="6">KCTC 23314</strain>
    </source>
</reference>
<accession>A0ABQ3FX80</accession>
<proteinExistence type="inferred from homology"/>